<dbReference type="EMBL" id="JPGK01000018">
    <property type="protein sequence ID" value="KGA92519.1"/>
    <property type="molecule type" value="Genomic_DNA"/>
</dbReference>
<gene>
    <name evidence="1" type="ORF">LptCag_2764</name>
</gene>
<dbReference type="PATRIC" id="fig|178606.4.peg.2735"/>
<evidence type="ECO:0000313" key="2">
    <source>
        <dbReference type="Proteomes" id="UP000029452"/>
    </source>
</evidence>
<organism evidence="1 2">
    <name type="scientific">Leptospirillum ferriphilum</name>
    <dbReference type="NCBI Taxonomy" id="178606"/>
    <lineage>
        <taxon>Bacteria</taxon>
        <taxon>Pseudomonadati</taxon>
        <taxon>Nitrospirota</taxon>
        <taxon>Nitrospiria</taxon>
        <taxon>Nitrospirales</taxon>
        <taxon>Nitrospiraceae</taxon>
        <taxon>Leptospirillum</taxon>
    </lineage>
</organism>
<dbReference type="Proteomes" id="UP000029452">
    <property type="component" value="Unassembled WGS sequence"/>
</dbReference>
<sequence>MPTPSFFWLGGYFFLSWKDFPSIDPNLYTDFPKSGRCFSKSEIYIGS</sequence>
<protein>
    <submittedName>
        <fullName evidence="1">Uncharacterized protein</fullName>
    </submittedName>
</protein>
<comment type="caution">
    <text evidence="1">The sequence shown here is derived from an EMBL/GenBank/DDBJ whole genome shotgun (WGS) entry which is preliminary data.</text>
</comment>
<reference evidence="1 2" key="1">
    <citation type="submission" date="2014-06" db="EMBL/GenBank/DDBJ databases">
        <title>Draft genome sequence of iron oxidizing acidophile Leptospirillum ferriphilum DSM14647.</title>
        <authorList>
            <person name="Cardenas J.P."/>
            <person name="Lazcano M."/>
            <person name="Ossandon F.J."/>
            <person name="Corbett M."/>
            <person name="Holmes D.S."/>
            <person name="Watkin E."/>
        </authorList>
    </citation>
    <scope>NUCLEOTIDE SEQUENCE [LARGE SCALE GENOMIC DNA]</scope>
    <source>
        <strain evidence="1 2">DSM 14647</strain>
    </source>
</reference>
<proteinExistence type="predicted"/>
<dbReference type="AlphaFoldDB" id="A0A094X1X4"/>
<name>A0A094X1X4_9BACT</name>
<evidence type="ECO:0000313" key="1">
    <source>
        <dbReference type="EMBL" id="KGA92519.1"/>
    </source>
</evidence>
<accession>A0A094X1X4</accession>